<reference evidence="1 2" key="1">
    <citation type="journal article" date="2013" name="Nat. Commun.">
        <title>The evolution and pathogenic mechanisms of the rice sheath blight pathogen.</title>
        <authorList>
            <person name="Zheng A."/>
            <person name="Lin R."/>
            <person name="Xu L."/>
            <person name="Qin P."/>
            <person name="Tang C."/>
            <person name="Ai P."/>
            <person name="Zhang D."/>
            <person name="Liu Y."/>
            <person name="Sun Z."/>
            <person name="Feng H."/>
            <person name="Wang Y."/>
            <person name="Chen Y."/>
            <person name="Liang X."/>
            <person name="Fu R."/>
            <person name="Li Q."/>
            <person name="Zhang J."/>
            <person name="Yu X."/>
            <person name="Xie Z."/>
            <person name="Ding L."/>
            <person name="Guan P."/>
            <person name="Tang J."/>
            <person name="Liang Y."/>
            <person name="Wang S."/>
            <person name="Deng Q."/>
            <person name="Li S."/>
            <person name="Zhu J."/>
            <person name="Wang L."/>
            <person name="Liu H."/>
            <person name="Li P."/>
        </authorList>
    </citation>
    <scope>NUCLEOTIDE SEQUENCE [LARGE SCALE GENOMIC DNA]</scope>
    <source>
        <strain evidence="2">AG-1 IA</strain>
    </source>
</reference>
<dbReference type="Proteomes" id="UP000011668">
    <property type="component" value="Unassembled WGS sequence"/>
</dbReference>
<comment type="caution">
    <text evidence="1">The sequence shown here is derived from an EMBL/GenBank/DDBJ whole genome shotgun (WGS) entry which is preliminary data.</text>
</comment>
<accession>L8WGR3</accession>
<keyword evidence="2" id="KW-1185">Reference proteome</keyword>
<protein>
    <submittedName>
        <fullName evidence="1">Uncharacterized protein</fullName>
    </submittedName>
</protein>
<proteinExistence type="predicted"/>
<dbReference type="HOGENOM" id="CLU_2374226_0_0_1"/>
<sequence length="95" mass="10982">MYQMVLENLLRVAVAEYVSGFRSQVMRDYNDFLHRVRIAGLDFTPIRFPEPSSKMTGSTRTQFLGGFILYYLSNQGLIRPKGTRQVASNCAWRNQ</sequence>
<gene>
    <name evidence="1" type="ORF">AG1IA_10386</name>
</gene>
<dbReference type="EMBL" id="AFRT01006052">
    <property type="protein sequence ID" value="ELU35584.1"/>
    <property type="molecule type" value="Genomic_DNA"/>
</dbReference>
<evidence type="ECO:0000313" key="1">
    <source>
        <dbReference type="EMBL" id="ELU35584.1"/>
    </source>
</evidence>
<organism evidence="1 2">
    <name type="scientific">Thanatephorus cucumeris (strain AG1-IA)</name>
    <name type="common">Rice sheath blight fungus</name>
    <name type="synonym">Rhizoctonia solani</name>
    <dbReference type="NCBI Taxonomy" id="983506"/>
    <lineage>
        <taxon>Eukaryota</taxon>
        <taxon>Fungi</taxon>
        <taxon>Dikarya</taxon>
        <taxon>Basidiomycota</taxon>
        <taxon>Agaricomycotina</taxon>
        <taxon>Agaricomycetes</taxon>
        <taxon>Cantharellales</taxon>
        <taxon>Ceratobasidiaceae</taxon>
        <taxon>Rhizoctonia</taxon>
        <taxon>Rhizoctonia solani AG-1</taxon>
    </lineage>
</organism>
<dbReference type="AlphaFoldDB" id="L8WGR3"/>
<evidence type="ECO:0000313" key="2">
    <source>
        <dbReference type="Proteomes" id="UP000011668"/>
    </source>
</evidence>
<dbReference type="OrthoDB" id="5396786at2759"/>
<name>L8WGR3_THACA</name>